<protein>
    <submittedName>
        <fullName evidence="2">Membrane protein</fullName>
    </submittedName>
</protein>
<feature type="transmembrane region" description="Helical" evidence="1">
    <location>
        <begin position="29"/>
        <end position="46"/>
    </location>
</feature>
<keyword evidence="1" id="KW-1133">Transmembrane helix</keyword>
<dbReference type="RefSeq" id="WP_239141465.1">
    <property type="nucleotide sequence ID" value="NZ_BAAAGQ010000038.1"/>
</dbReference>
<sequence length="164" mass="17714">MPESAGMSQQGAPYAAHPGRRAQVWGHRLATIGVLAAVGAAAAFVHRFDPTDRVADPTGACLWHTLTGINGPGCGGTRMFYFLIHADLVQAARHHLVVLLAIPLLVYAFAAWFGRAWFGVALPLPRIAPWMFGVYAVVWLVYAVVLRNLPGAPFSWFAVPDLTP</sequence>
<feature type="transmembrane region" description="Helical" evidence="1">
    <location>
        <begin position="96"/>
        <end position="115"/>
    </location>
</feature>
<keyword evidence="1" id="KW-0472">Membrane</keyword>
<name>A0ABQ3WUH9_9ACTN</name>
<dbReference type="Pfam" id="PF10825">
    <property type="entry name" value="DUF2752"/>
    <property type="match status" value="1"/>
</dbReference>
<comment type="caution">
    <text evidence="2">The sequence shown here is derived from an EMBL/GenBank/DDBJ whole genome shotgun (WGS) entry which is preliminary data.</text>
</comment>
<dbReference type="InterPro" id="IPR021215">
    <property type="entry name" value="DUF2752"/>
</dbReference>
<proteinExistence type="predicted"/>
<reference evidence="2" key="1">
    <citation type="submission" date="2021-01" db="EMBL/GenBank/DDBJ databases">
        <title>Whole genome shotgun sequence of Actinoplanes capillaceus NBRC 16408.</title>
        <authorList>
            <person name="Komaki H."/>
            <person name="Tamura T."/>
        </authorList>
    </citation>
    <scope>NUCLEOTIDE SEQUENCE [LARGE SCALE GENOMIC DNA]</scope>
    <source>
        <strain evidence="2">NBRC 16408</strain>
    </source>
</reference>
<evidence type="ECO:0000256" key="1">
    <source>
        <dbReference type="SAM" id="Phobius"/>
    </source>
</evidence>
<accession>A0ABQ3WUH9</accession>
<gene>
    <name evidence="2" type="ORF">Aca07nite_71740</name>
</gene>
<feature type="transmembrane region" description="Helical" evidence="1">
    <location>
        <begin position="66"/>
        <end position="84"/>
    </location>
</feature>
<dbReference type="EMBL" id="BOMF01000136">
    <property type="protein sequence ID" value="GID49899.1"/>
    <property type="molecule type" value="Genomic_DNA"/>
</dbReference>
<evidence type="ECO:0000313" key="2">
    <source>
        <dbReference type="EMBL" id="GID49899.1"/>
    </source>
</evidence>
<keyword evidence="1" id="KW-0812">Transmembrane</keyword>
<organism evidence="2">
    <name type="scientific">Actinoplanes campanulatus</name>
    <dbReference type="NCBI Taxonomy" id="113559"/>
    <lineage>
        <taxon>Bacteria</taxon>
        <taxon>Bacillati</taxon>
        <taxon>Actinomycetota</taxon>
        <taxon>Actinomycetes</taxon>
        <taxon>Micromonosporales</taxon>
        <taxon>Micromonosporaceae</taxon>
        <taxon>Actinoplanes</taxon>
    </lineage>
</organism>
<feature type="transmembrane region" description="Helical" evidence="1">
    <location>
        <begin position="127"/>
        <end position="146"/>
    </location>
</feature>